<keyword evidence="2" id="KW-1185">Reference proteome</keyword>
<sequence>MGFMRDIEILWDDLLEAFENPETMLAYFLDRETGDIFAVPSDFDDDDFWLEMEESEDRFLRIPGFDYEQERLLLHEFIRGLDNASLKGMLLRSFEGKKPYGRLDEILSFYPEEFDRYMAMKEELISDRARRWLEENDLFGAEEEDF</sequence>
<evidence type="ECO:0000313" key="1">
    <source>
        <dbReference type="EMBL" id="KIE41668.1"/>
    </source>
</evidence>
<gene>
    <name evidence="1" type="ORF">SE37_03015</name>
</gene>
<organism evidence="1 2">
    <name type="scientific">Geobacter soli</name>
    <dbReference type="NCBI Taxonomy" id="1510391"/>
    <lineage>
        <taxon>Bacteria</taxon>
        <taxon>Pseudomonadati</taxon>
        <taxon>Thermodesulfobacteriota</taxon>
        <taxon>Desulfuromonadia</taxon>
        <taxon>Geobacterales</taxon>
        <taxon>Geobacteraceae</taxon>
        <taxon>Geobacter</taxon>
    </lineage>
</organism>
<dbReference type="Proteomes" id="UP000031433">
    <property type="component" value="Unassembled WGS sequence"/>
</dbReference>
<accession>A0A0C1TQV8</accession>
<dbReference type="EMBL" id="JXBL01000001">
    <property type="protein sequence ID" value="KIE41668.1"/>
    <property type="molecule type" value="Genomic_DNA"/>
</dbReference>
<dbReference type="RefSeq" id="WP_039643513.1">
    <property type="nucleotide sequence ID" value="NZ_JXBL01000001.1"/>
</dbReference>
<name>A0A0C1TQV8_9BACT</name>
<comment type="caution">
    <text evidence="1">The sequence shown here is derived from an EMBL/GenBank/DDBJ whole genome shotgun (WGS) entry which is preliminary data.</text>
</comment>
<proteinExistence type="predicted"/>
<reference evidence="1 2" key="1">
    <citation type="submission" date="2015-01" db="EMBL/GenBank/DDBJ databases">
        <title>Genome sequence of the anaerobic bacterium Geobacter soli GSS01, a dissimilatory Fe(III) reducer from soil.</title>
        <authorList>
            <person name="Yang G."/>
            <person name="Zhou S."/>
        </authorList>
    </citation>
    <scope>NUCLEOTIDE SEQUENCE [LARGE SCALE GENOMIC DNA]</scope>
    <source>
        <strain evidence="1 2">GSS01</strain>
    </source>
</reference>
<dbReference type="InterPro" id="IPR005361">
    <property type="entry name" value="UPF0158"/>
</dbReference>
<evidence type="ECO:0000313" key="2">
    <source>
        <dbReference type="Proteomes" id="UP000031433"/>
    </source>
</evidence>
<dbReference type="Pfam" id="PF03682">
    <property type="entry name" value="UPF0158"/>
    <property type="match status" value="1"/>
</dbReference>
<protein>
    <submittedName>
        <fullName evidence="1">Uncharacterized protein</fullName>
    </submittedName>
</protein>
<dbReference type="AlphaFoldDB" id="A0A0C1TQV8"/>